<evidence type="ECO:0000313" key="3">
    <source>
        <dbReference type="Proteomes" id="UP000007013"/>
    </source>
</evidence>
<reference evidence="2 3" key="1">
    <citation type="journal article" date="2011" name="J. Bacteriol.">
        <title>Genome sequence of the verrucomicrobium Opitutus terrae PB90-1, an abundant inhabitant of rice paddy soil ecosystems.</title>
        <authorList>
            <person name="van Passel M.W."/>
            <person name="Kant R."/>
            <person name="Palva A."/>
            <person name="Copeland A."/>
            <person name="Lucas S."/>
            <person name="Lapidus A."/>
            <person name="Glavina del Rio T."/>
            <person name="Pitluck S."/>
            <person name="Goltsman E."/>
            <person name="Clum A."/>
            <person name="Sun H."/>
            <person name="Schmutz J."/>
            <person name="Larimer F.W."/>
            <person name="Land M.L."/>
            <person name="Hauser L."/>
            <person name="Kyrpides N."/>
            <person name="Mikhailova N."/>
            <person name="Richardson P.P."/>
            <person name="Janssen P.H."/>
            <person name="de Vos W.M."/>
            <person name="Smidt H."/>
        </authorList>
    </citation>
    <scope>NUCLEOTIDE SEQUENCE [LARGE SCALE GENOMIC DNA]</scope>
    <source>
        <strain evidence="3">DSM 11246 / JCM 15787 / PB90-1</strain>
    </source>
</reference>
<dbReference type="Proteomes" id="UP000007013">
    <property type="component" value="Chromosome"/>
</dbReference>
<protein>
    <recommendedName>
        <fullName evidence="4">Lipoprotein</fullName>
    </recommendedName>
</protein>
<feature type="chain" id="PRO_5002774316" description="Lipoprotein" evidence="1">
    <location>
        <begin position="22"/>
        <end position="136"/>
    </location>
</feature>
<keyword evidence="1" id="KW-0732">Signal</keyword>
<dbReference type="EMBL" id="CP001032">
    <property type="protein sequence ID" value="ACB77715.1"/>
    <property type="molecule type" value="Genomic_DNA"/>
</dbReference>
<dbReference type="eggNOG" id="ENOG5030US5">
    <property type="taxonomic scope" value="Bacteria"/>
</dbReference>
<dbReference type="KEGG" id="ote:Oter_4444"/>
<dbReference type="HOGENOM" id="CLU_1873335_0_0_0"/>
<name>B1ZPZ4_OPITP</name>
<dbReference type="STRING" id="452637.Oter_4444"/>
<evidence type="ECO:0008006" key="4">
    <source>
        <dbReference type="Google" id="ProtNLM"/>
    </source>
</evidence>
<evidence type="ECO:0000256" key="1">
    <source>
        <dbReference type="SAM" id="SignalP"/>
    </source>
</evidence>
<accession>B1ZPZ4</accession>
<evidence type="ECO:0000313" key="2">
    <source>
        <dbReference type="EMBL" id="ACB77715.1"/>
    </source>
</evidence>
<dbReference type="AlphaFoldDB" id="B1ZPZ4"/>
<dbReference type="PROSITE" id="PS51257">
    <property type="entry name" value="PROKAR_LIPOPROTEIN"/>
    <property type="match status" value="1"/>
</dbReference>
<gene>
    <name evidence="2" type="ordered locus">Oter_4444</name>
</gene>
<keyword evidence="3" id="KW-1185">Reference proteome</keyword>
<proteinExistence type="predicted"/>
<feature type="signal peptide" evidence="1">
    <location>
        <begin position="1"/>
        <end position="21"/>
    </location>
</feature>
<sequence>MRSLCLVLVVSVAGLAGCVSAPLPSESAAVTLERTASQSVAVYPPKLVVKDGRLLLDGWVYRQYGALTTTETHIDVDFLDATGRVLRNEVTHFVPRDLHRGSHKMAHRGHYRLPISAMPAGTATIHVRAHDGDHQS</sequence>
<organism evidence="2 3">
    <name type="scientific">Opitutus terrae (strain DSM 11246 / JCM 15787 / PB90-1)</name>
    <dbReference type="NCBI Taxonomy" id="452637"/>
    <lineage>
        <taxon>Bacteria</taxon>
        <taxon>Pseudomonadati</taxon>
        <taxon>Verrucomicrobiota</taxon>
        <taxon>Opitutia</taxon>
        <taxon>Opitutales</taxon>
        <taxon>Opitutaceae</taxon>
        <taxon>Opitutus</taxon>
    </lineage>
</organism>